<evidence type="ECO:0000256" key="2">
    <source>
        <dbReference type="SAM" id="Coils"/>
    </source>
</evidence>
<evidence type="ECO:0000313" key="5">
    <source>
        <dbReference type="EMBL" id="CAK85235.1"/>
    </source>
</evidence>
<protein>
    <recommendedName>
        <fullName evidence="4">Cilia- and flagella-associated protein 58 central coiled coil domain-containing protein</fullName>
    </recommendedName>
</protein>
<dbReference type="OrthoDB" id="10262929at2759"/>
<feature type="region of interest" description="Disordered" evidence="3">
    <location>
        <begin position="696"/>
        <end position="718"/>
    </location>
</feature>
<dbReference type="RefSeq" id="XP_001452632.1">
    <property type="nucleotide sequence ID" value="XM_001452595.1"/>
</dbReference>
<sequence length="927" mass="109476">MAEVPDEIRDLQSNVALSMLTDLFKQGKINQEQCDSYKQKFHKLHDTVVQTFKNHHFLWEKSKKLKTQLATEKQNLETAVNDQANAQEKAQNLNASLKKTEAEYEMMEQLIDAKQFQCEEVEHEKSIILTRISEQEKLAKSKALPEMLQKDAEIERERDLLLEYKQKIESEQKSIDEKTEKIEQLKIENDEKLNKISKLNDEYIKIKDDPNRFSKNAEMLKSANKIMLKDLQGYKDDIGKKNKQIDDLNMEFKKLQTKLLEYEAQIDEEKKATETNQRDQAIQNDLSAKLKEEISDLSSQKVANDIEIRNCQLEIRRHRDTVSSLKKAIDLDKKELKKQQTQMQQINDTLHEQKMILENIKKEIVNLKYEIEKQNEIGENIAEEYTMLEGRVRKVKDKAEEKIQEQTKVDTEIKKFEKQMIELQNFEAEGLKRVKALTATRESMARKASSALAEVRETREELKIKELLIMDLQKKAQETEAKEHNYKSLYEEVKQARNKYVNMIQNSSQDLAELKERIKILQNELEILKNESQEKERTLLEYRHCLQVEVHKKDRSHAKLNKLEYQRKAKKEIIDQNINEIQKLNMIISSLEKDMLNLRKQYEQVCESRNHTGIVLIDRNDELCIMYEKCNIQDNILKSGELEIKRLEDDIRMIKIEIQEQKRKIDVARKDILQIPQLSSKVIQLKDELELEKKKESQLSEELENPNNQQRFRELGGEDPDQEALDAKIHVLEERLNNKKEQLLEKELILDEITNLSEKLRKQALDGRLSTLELSEKVNEFQAKLKDLTRKMMATIAELSMYQATAIKLQQEKDELENVVEDAKQRLEKSLPPLPEHEDEYLRQQKRQVNCLFIARRQRLEKEQQEKMFEPFSCKTMAKQRVQQYIPDDNIGAPLPKNYGKQAPFYPPESNAQLRFYKKPKVKEIEI</sequence>
<feature type="coiled-coil region" evidence="2">
    <location>
        <begin position="62"/>
        <end position="124"/>
    </location>
</feature>
<accession>A0DQB8</accession>
<feature type="coiled-coil region" evidence="2">
    <location>
        <begin position="154"/>
        <end position="272"/>
    </location>
</feature>
<evidence type="ECO:0000256" key="3">
    <source>
        <dbReference type="SAM" id="MobiDB-lite"/>
    </source>
</evidence>
<name>A0DQB8_PARTE</name>
<dbReference type="PANTHER" id="PTHR32083:SF34">
    <property type="entry name" value="COILED-COIL DOMAIN-CONTAINING PROTEIN 146"/>
    <property type="match status" value="1"/>
</dbReference>
<feature type="coiled-coil region" evidence="2">
    <location>
        <begin position="574"/>
        <end position="608"/>
    </location>
</feature>
<dbReference type="GO" id="GO:0005856">
    <property type="term" value="C:cytoskeleton"/>
    <property type="evidence" value="ECO:0000318"/>
    <property type="project" value="GO_Central"/>
</dbReference>
<feature type="domain" description="Cilia- and flagella-associated protein 58 central coiled coil" evidence="4">
    <location>
        <begin position="400"/>
        <end position="664"/>
    </location>
</feature>
<reference evidence="5 6" key="1">
    <citation type="journal article" date="2006" name="Nature">
        <title>Global trends of whole-genome duplications revealed by the ciliate Paramecium tetraurelia.</title>
        <authorList>
            <consortium name="Genoscope"/>
            <person name="Aury J.-M."/>
            <person name="Jaillon O."/>
            <person name="Duret L."/>
            <person name="Noel B."/>
            <person name="Jubin C."/>
            <person name="Porcel B.M."/>
            <person name="Segurens B."/>
            <person name="Daubin V."/>
            <person name="Anthouard V."/>
            <person name="Aiach N."/>
            <person name="Arnaiz O."/>
            <person name="Billaut A."/>
            <person name="Beisson J."/>
            <person name="Blanc I."/>
            <person name="Bouhouche K."/>
            <person name="Camara F."/>
            <person name="Duharcourt S."/>
            <person name="Guigo R."/>
            <person name="Gogendeau D."/>
            <person name="Katinka M."/>
            <person name="Keller A.-M."/>
            <person name="Kissmehl R."/>
            <person name="Klotz C."/>
            <person name="Koll F."/>
            <person name="Le Moue A."/>
            <person name="Lepere C."/>
            <person name="Malinsky S."/>
            <person name="Nowacki M."/>
            <person name="Nowak J.K."/>
            <person name="Plattner H."/>
            <person name="Poulain J."/>
            <person name="Ruiz F."/>
            <person name="Serrano V."/>
            <person name="Zagulski M."/>
            <person name="Dessen P."/>
            <person name="Betermier M."/>
            <person name="Weissenbach J."/>
            <person name="Scarpelli C."/>
            <person name="Schachter V."/>
            <person name="Sperling L."/>
            <person name="Meyer E."/>
            <person name="Cohen J."/>
            <person name="Wincker P."/>
        </authorList>
    </citation>
    <scope>NUCLEOTIDE SEQUENCE [LARGE SCALE GENOMIC DNA]</scope>
    <source>
        <strain evidence="5 6">Stock d4-2</strain>
    </source>
</reference>
<feature type="region of interest" description="Disordered" evidence="3">
    <location>
        <begin position="888"/>
        <end position="908"/>
    </location>
</feature>
<dbReference type="STRING" id="5888.A0DQB8"/>
<organism evidence="5 6">
    <name type="scientific">Paramecium tetraurelia</name>
    <dbReference type="NCBI Taxonomy" id="5888"/>
    <lineage>
        <taxon>Eukaryota</taxon>
        <taxon>Sar</taxon>
        <taxon>Alveolata</taxon>
        <taxon>Ciliophora</taxon>
        <taxon>Intramacronucleata</taxon>
        <taxon>Oligohymenophorea</taxon>
        <taxon>Peniculida</taxon>
        <taxon>Parameciidae</taxon>
        <taxon>Paramecium</taxon>
    </lineage>
</organism>
<dbReference type="KEGG" id="ptm:GSPATT00002635001"/>
<dbReference type="InParanoid" id="A0DQB8"/>
<gene>
    <name evidence="5" type="ORF">GSPATT00002635001</name>
</gene>
<feature type="coiled-coil region" evidence="2">
    <location>
        <begin position="329"/>
        <end position="377"/>
    </location>
</feature>
<dbReference type="PANTHER" id="PTHR32083">
    <property type="entry name" value="CILIA AND FLAGELLA-ASSOCIATED PROTEIN 58-RELATED"/>
    <property type="match status" value="1"/>
</dbReference>
<dbReference type="HOGENOM" id="CLU_012766_1_0_1"/>
<dbReference type="eggNOG" id="ENOG502QPM4">
    <property type="taxonomic scope" value="Eukaryota"/>
</dbReference>
<keyword evidence="6" id="KW-1185">Reference proteome</keyword>
<dbReference type="EMBL" id="CT868540">
    <property type="protein sequence ID" value="CAK85235.1"/>
    <property type="molecule type" value="Genomic_DNA"/>
</dbReference>
<evidence type="ECO:0000313" key="6">
    <source>
        <dbReference type="Proteomes" id="UP000000600"/>
    </source>
</evidence>
<dbReference type="OMA" id="SERESCI"/>
<dbReference type="InterPro" id="IPR049270">
    <property type="entry name" value="CFAP58_CC"/>
</dbReference>
<evidence type="ECO:0000256" key="1">
    <source>
        <dbReference type="ARBA" id="ARBA00023054"/>
    </source>
</evidence>
<dbReference type="Pfam" id="PF21771">
    <property type="entry name" value="CFAP58_CC"/>
    <property type="match status" value="1"/>
</dbReference>
<evidence type="ECO:0000259" key="4">
    <source>
        <dbReference type="Pfam" id="PF21771"/>
    </source>
</evidence>
<dbReference type="GeneID" id="5038417"/>
<keyword evidence="1 2" id="KW-0175">Coiled coil</keyword>
<dbReference type="AlphaFoldDB" id="A0DQB8"/>
<proteinExistence type="predicted"/>
<dbReference type="Proteomes" id="UP000000600">
    <property type="component" value="Unassembled WGS sequence"/>
</dbReference>
<feature type="coiled-coil region" evidence="2">
    <location>
        <begin position="441"/>
        <end position="538"/>
    </location>
</feature>